<organism evidence="2 3">
    <name type="scientific">Microbacterium horticulturae</name>
    <dbReference type="NCBI Taxonomy" id="3028316"/>
    <lineage>
        <taxon>Bacteria</taxon>
        <taxon>Bacillati</taxon>
        <taxon>Actinomycetota</taxon>
        <taxon>Actinomycetes</taxon>
        <taxon>Micrococcales</taxon>
        <taxon>Microbacteriaceae</taxon>
        <taxon>Microbacterium</taxon>
    </lineage>
</organism>
<protein>
    <submittedName>
        <fullName evidence="2">Rv3235 family protein</fullName>
    </submittedName>
</protein>
<name>A0ABY8C2K4_9MICO</name>
<gene>
    <name evidence="2" type="ORF">PU630_11425</name>
</gene>
<evidence type="ECO:0000313" key="3">
    <source>
        <dbReference type="Proteomes" id="UP001214553"/>
    </source>
</evidence>
<evidence type="ECO:0000313" key="2">
    <source>
        <dbReference type="EMBL" id="WEG10694.1"/>
    </source>
</evidence>
<keyword evidence="3" id="KW-1185">Reference proteome</keyword>
<dbReference type="InterPro" id="IPR045596">
    <property type="entry name" value="DUF6459"/>
</dbReference>
<feature type="region of interest" description="Disordered" evidence="1">
    <location>
        <begin position="1"/>
        <end position="33"/>
    </location>
</feature>
<accession>A0ABY8C2K4</accession>
<sequence length="139" mass="14943">MYSAVPSVSRYVRDPDPGAAERTSADQLPDPEPLLRNLTQGVLEVLAGIRDVNQLARWMTEDAFRSLATRAALATRARSARGVSAARPVHAVRSVHMTAPADDAVEAVVVIGGPARTRALAIRLEGLDHRWRASSVALL</sequence>
<reference evidence="2 3" key="1">
    <citation type="submission" date="2023-03" db="EMBL/GenBank/DDBJ databases">
        <title>Genome sequence of Microbacterium sp. KACC 23027.</title>
        <authorList>
            <person name="Kim S."/>
            <person name="Heo J."/>
            <person name="Kwon S.-W."/>
        </authorList>
    </citation>
    <scope>NUCLEOTIDE SEQUENCE [LARGE SCALE GENOMIC DNA]</scope>
    <source>
        <strain evidence="2 3">KACC 23027</strain>
    </source>
</reference>
<proteinExistence type="predicted"/>
<dbReference type="Pfam" id="PF20060">
    <property type="entry name" value="DUF6459"/>
    <property type="match status" value="1"/>
</dbReference>
<dbReference type="Proteomes" id="UP001214553">
    <property type="component" value="Chromosome"/>
</dbReference>
<dbReference type="EMBL" id="CP119108">
    <property type="protein sequence ID" value="WEG10694.1"/>
    <property type="molecule type" value="Genomic_DNA"/>
</dbReference>
<evidence type="ECO:0000256" key="1">
    <source>
        <dbReference type="SAM" id="MobiDB-lite"/>
    </source>
</evidence>